<evidence type="ECO:0000313" key="4">
    <source>
        <dbReference type="Proteomes" id="UP000517916"/>
    </source>
</evidence>
<keyword evidence="4" id="KW-1185">Reference proteome</keyword>
<sequence>MGRPLQPLLIPTAPDEVLALLPALRSALADEGPALLPVTPDEWRPLIAAMAVHEPVEDRTALVIGTSGSTGVPKGALLSSAAVLASANATHARLGGPGTWLLAMSPRYIGGLQVLVRAALAGTEPGVADLTGGFRPEEFARAAKPVLGASGPHYTALVPTQLSRLLDAGGAGLDALRGFDAVVLGGAAAPAALLDRARGVGVRPVPSYGMSETASGCVYAGVPLDGVRVRLTEGRIDLSGPVLAHGYRSGEDSAFVDGWFHTSDHGSWTGDGRLEVLGRLDDLINTGGVKVPPVLVERALAAVPGVAQVCVVGVPDPEWGQTVAAAVVAADPANPPAQPELRGAVRESVGRAAVPKAFRFVTALPLLGPGKVDRTNVRAFFDRSGAAVRRQSE</sequence>
<feature type="domain" description="AMP-binding enzyme C-terminal" evidence="2">
    <location>
        <begin position="296"/>
        <end position="371"/>
    </location>
</feature>
<proteinExistence type="predicted"/>
<evidence type="ECO:0000259" key="2">
    <source>
        <dbReference type="Pfam" id="PF13193"/>
    </source>
</evidence>
<dbReference type="InterPro" id="IPR025110">
    <property type="entry name" value="AMP-bd_C"/>
</dbReference>
<evidence type="ECO:0000259" key="1">
    <source>
        <dbReference type="Pfam" id="PF00501"/>
    </source>
</evidence>
<feature type="domain" description="AMP-dependent synthetase/ligase" evidence="1">
    <location>
        <begin position="49"/>
        <end position="223"/>
    </location>
</feature>
<dbReference type="SUPFAM" id="SSF56801">
    <property type="entry name" value="Acetyl-CoA synthetase-like"/>
    <property type="match status" value="1"/>
</dbReference>
<name>A0ABR6BXK1_9PSEU</name>
<dbReference type="InterPro" id="IPR020845">
    <property type="entry name" value="AMP-binding_CS"/>
</dbReference>
<organism evidence="3 4">
    <name type="scientific">Kutzneria viridogrisea</name>
    <dbReference type="NCBI Taxonomy" id="47990"/>
    <lineage>
        <taxon>Bacteria</taxon>
        <taxon>Bacillati</taxon>
        <taxon>Actinomycetota</taxon>
        <taxon>Actinomycetes</taxon>
        <taxon>Pseudonocardiales</taxon>
        <taxon>Pseudonocardiaceae</taxon>
        <taxon>Kutzneria</taxon>
    </lineage>
</organism>
<dbReference type="Proteomes" id="UP000517916">
    <property type="component" value="Unassembled WGS sequence"/>
</dbReference>
<dbReference type="NCBIfam" id="NF005877">
    <property type="entry name" value="PRK07824.1"/>
    <property type="match status" value="1"/>
</dbReference>
<dbReference type="PANTHER" id="PTHR43767:SF1">
    <property type="entry name" value="NONRIBOSOMAL PEPTIDE SYNTHASE PES1 (EUROFUNG)-RELATED"/>
    <property type="match status" value="1"/>
</dbReference>
<dbReference type="PROSITE" id="PS00455">
    <property type="entry name" value="AMP_BINDING"/>
    <property type="match status" value="1"/>
</dbReference>
<dbReference type="InterPro" id="IPR042099">
    <property type="entry name" value="ANL_N_sf"/>
</dbReference>
<protein>
    <submittedName>
        <fullName evidence="3">O-succinylbenzoic acid--CoA ligase</fullName>
        <ecNumber evidence="3">6.2.1.26</ecNumber>
    </submittedName>
</protein>
<comment type="caution">
    <text evidence="3">The sequence shown here is derived from an EMBL/GenBank/DDBJ whole genome shotgun (WGS) entry which is preliminary data.</text>
</comment>
<dbReference type="Pfam" id="PF13193">
    <property type="entry name" value="AMP-binding_C"/>
    <property type="match status" value="1"/>
</dbReference>
<dbReference type="PANTHER" id="PTHR43767">
    <property type="entry name" value="LONG-CHAIN-FATTY-ACID--COA LIGASE"/>
    <property type="match status" value="1"/>
</dbReference>
<dbReference type="Gene3D" id="3.40.50.12780">
    <property type="entry name" value="N-terminal domain of ligase-like"/>
    <property type="match status" value="1"/>
</dbReference>
<dbReference type="EC" id="6.2.1.26" evidence="3"/>
<keyword evidence="3" id="KW-0436">Ligase</keyword>
<dbReference type="RefSeq" id="WP_025361468.1">
    <property type="nucleotide sequence ID" value="NZ_BAAABQ010000052.1"/>
</dbReference>
<accession>A0ABR6BXK1</accession>
<gene>
    <name evidence="3" type="ORF">BC739_008886</name>
</gene>
<reference evidence="3 4" key="1">
    <citation type="submission" date="2020-08" db="EMBL/GenBank/DDBJ databases">
        <title>Genomic Encyclopedia of Archaeal and Bacterial Type Strains, Phase II (KMG-II): from individual species to whole genera.</title>
        <authorList>
            <person name="Goeker M."/>
        </authorList>
    </citation>
    <scope>NUCLEOTIDE SEQUENCE [LARGE SCALE GENOMIC DNA]</scope>
    <source>
        <strain evidence="3 4">DSM 43850</strain>
    </source>
</reference>
<dbReference type="InterPro" id="IPR050237">
    <property type="entry name" value="ATP-dep_AMP-bd_enzyme"/>
</dbReference>
<dbReference type="InterPro" id="IPR000873">
    <property type="entry name" value="AMP-dep_synth/lig_dom"/>
</dbReference>
<dbReference type="InterPro" id="IPR045851">
    <property type="entry name" value="AMP-bd_C_sf"/>
</dbReference>
<evidence type="ECO:0000313" key="3">
    <source>
        <dbReference type="EMBL" id="MBA8931634.1"/>
    </source>
</evidence>
<dbReference type="Pfam" id="PF00501">
    <property type="entry name" value="AMP-binding"/>
    <property type="match status" value="1"/>
</dbReference>
<dbReference type="GO" id="GO:0008756">
    <property type="term" value="F:o-succinylbenzoate-CoA ligase activity"/>
    <property type="evidence" value="ECO:0007669"/>
    <property type="project" value="UniProtKB-EC"/>
</dbReference>
<dbReference type="Gene3D" id="3.30.300.30">
    <property type="match status" value="1"/>
</dbReference>
<dbReference type="EMBL" id="JACJID010000009">
    <property type="protein sequence ID" value="MBA8931634.1"/>
    <property type="molecule type" value="Genomic_DNA"/>
</dbReference>